<dbReference type="OrthoDB" id="6265497at2759"/>
<dbReference type="PANTHER" id="PTHR23274:SF51">
    <property type="entry name" value="OS03G0423850 PROTEIN"/>
    <property type="match status" value="1"/>
</dbReference>
<organism evidence="2">
    <name type="scientific">Octopus bimaculoides</name>
    <name type="common">California two-spotted octopus</name>
    <dbReference type="NCBI Taxonomy" id="37653"/>
    <lineage>
        <taxon>Eukaryota</taxon>
        <taxon>Metazoa</taxon>
        <taxon>Spiralia</taxon>
        <taxon>Lophotrochozoa</taxon>
        <taxon>Mollusca</taxon>
        <taxon>Cephalopoda</taxon>
        <taxon>Coleoidea</taxon>
        <taxon>Octopodiformes</taxon>
        <taxon>Octopoda</taxon>
        <taxon>Incirrata</taxon>
        <taxon>Octopodidae</taxon>
        <taxon>Octopus</taxon>
    </lineage>
</organism>
<feature type="domain" description="DNA helicase Pif1-like 2B" evidence="1">
    <location>
        <begin position="27"/>
        <end position="71"/>
    </location>
</feature>
<dbReference type="SUPFAM" id="SSF52540">
    <property type="entry name" value="P-loop containing nucleoside triphosphate hydrolases"/>
    <property type="match status" value="1"/>
</dbReference>
<protein>
    <recommendedName>
        <fullName evidence="1">DNA helicase Pif1-like 2B domain-containing protein</fullName>
    </recommendedName>
</protein>
<dbReference type="EMBL" id="KQ430378">
    <property type="protein sequence ID" value="KOF64229.1"/>
    <property type="molecule type" value="Genomic_DNA"/>
</dbReference>
<dbReference type="Pfam" id="PF21530">
    <property type="entry name" value="Pif1_2B_dom"/>
    <property type="match status" value="1"/>
</dbReference>
<sequence>KLPSQERCYRSVDTVTDLDQVTHFPTEFLSSQHPSGFLPHELHLKVGCPVILLRNLSAPTLCNGTRLVVKQMIDDVIEAQIITGHCKNDTDFIPKILLTLTDCPYRVRKLQLPLKLSFAMRINKAQDQSLKVVGLDFRKSCFSHGQFYVGCSRIGYRDNSFIYASEGKTKIVIYKSVKQKRKTFCEDMQEKLEDDDFENGPVFSDEVKLHTNGKCSHL</sequence>
<evidence type="ECO:0000259" key="1">
    <source>
        <dbReference type="Pfam" id="PF21530"/>
    </source>
</evidence>
<accession>A0A0L8FJF9</accession>
<reference evidence="2" key="1">
    <citation type="submission" date="2015-07" db="EMBL/GenBank/DDBJ databases">
        <title>MeaNS - Measles Nucleotide Surveillance Program.</title>
        <authorList>
            <person name="Tran T."/>
            <person name="Druce J."/>
        </authorList>
    </citation>
    <scope>NUCLEOTIDE SEQUENCE</scope>
    <source>
        <strain evidence="2">UCB-OBI-ISO-001</strain>
        <tissue evidence="2">Gonad</tissue>
    </source>
</reference>
<dbReference type="InterPro" id="IPR049163">
    <property type="entry name" value="Pif1-like_2B_dom"/>
</dbReference>
<proteinExistence type="predicted"/>
<dbReference type="GO" id="GO:0006260">
    <property type="term" value="P:DNA replication"/>
    <property type="evidence" value="ECO:0007669"/>
    <property type="project" value="TreeGrafter"/>
</dbReference>
<dbReference type="PANTHER" id="PTHR23274">
    <property type="entry name" value="DNA HELICASE-RELATED"/>
    <property type="match status" value="1"/>
</dbReference>
<name>A0A0L8FJF9_OCTBM</name>
<dbReference type="AlphaFoldDB" id="A0A0L8FJF9"/>
<feature type="non-terminal residue" evidence="2">
    <location>
        <position position="1"/>
    </location>
</feature>
<gene>
    <name evidence="2" type="ORF">OCBIM_22017606mg</name>
</gene>
<dbReference type="GO" id="GO:0005657">
    <property type="term" value="C:replication fork"/>
    <property type="evidence" value="ECO:0007669"/>
    <property type="project" value="TreeGrafter"/>
</dbReference>
<evidence type="ECO:0000313" key="2">
    <source>
        <dbReference type="EMBL" id="KOF64229.1"/>
    </source>
</evidence>
<dbReference type="InterPro" id="IPR027417">
    <property type="entry name" value="P-loop_NTPase"/>
</dbReference>